<dbReference type="InterPro" id="IPR000504">
    <property type="entry name" value="RRM_dom"/>
</dbReference>
<dbReference type="Pfam" id="PF07145">
    <property type="entry name" value="PAM2"/>
    <property type="match status" value="1"/>
</dbReference>
<dbReference type="GO" id="GO:0003729">
    <property type="term" value="F:mRNA binding"/>
    <property type="evidence" value="ECO:0007669"/>
    <property type="project" value="UniProtKB-ARBA"/>
</dbReference>
<keyword evidence="4" id="KW-0539">Nucleus</keyword>
<dbReference type="FunFam" id="3.30.70.330:FF:000530">
    <property type="entry name" value="Polyadenylate-binding protein-interacting protein 11"/>
    <property type="match status" value="1"/>
</dbReference>
<feature type="domain" description="RRM" evidence="7">
    <location>
        <begin position="192"/>
        <end position="267"/>
    </location>
</feature>
<feature type="domain" description="RRM" evidence="7">
    <location>
        <begin position="289"/>
        <end position="365"/>
    </location>
</feature>
<dbReference type="EMBL" id="CAXHTB010000004">
    <property type="protein sequence ID" value="CAL0305392.1"/>
    <property type="molecule type" value="Genomic_DNA"/>
</dbReference>
<gene>
    <name evidence="8" type="ORF">LLUT_LOCUS6452</name>
</gene>
<dbReference type="InterPro" id="IPR034823">
    <property type="entry name" value="CID8-like_RRM1"/>
</dbReference>
<dbReference type="Gene3D" id="3.30.70.330">
    <property type="match status" value="2"/>
</dbReference>
<name>A0AAV1W882_LUPLU</name>
<feature type="compositionally biased region" description="Polar residues" evidence="6">
    <location>
        <begin position="11"/>
        <end position="20"/>
    </location>
</feature>
<evidence type="ECO:0000256" key="1">
    <source>
        <dbReference type="ARBA" id="ARBA00004123"/>
    </source>
</evidence>
<dbReference type="InterPro" id="IPR035979">
    <property type="entry name" value="RBD_domain_sf"/>
</dbReference>
<sequence length="377" mass="41633">MAVAENVGTKIGSSSQNLDNSVVSSDTTVEVEKSKPRNGSINGGDQNLNGAFNHHDRAPNSNYKVQLGQIGNGFEANGVQNQQIVVNNNGYGGVNGENGDENFKRDIRDLEELLSKLNPMAEEFVPPSLTKNLGYLAAPGAEFGYPNNFVLPNSYGNVNGQNNRRKKNGYNNGKRRVNNKVDMERKEEMVRRTVYVSDIDQLLTEEQLAALFLNCGQVVDCRVCGDPNSILRFAFVEFTDEEGARAALNLSGTMLGYYPLRVLPSKTAIAPVNPTFLPRSEDEREMCSRTIYCTNIDKKLTQQDVKHFFESICGEVQRLRLLGDYQHSTRIAFVEFTVAESAIAALSCSGVILGSLPIRVSPSKTPVRSRFPRTSIH</sequence>
<comment type="subcellular location">
    <subcellularLocation>
        <location evidence="1">Nucleus</location>
    </subcellularLocation>
</comment>
<evidence type="ECO:0000256" key="3">
    <source>
        <dbReference type="ARBA" id="ARBA00022884"/>
    </source>
</evidence>
<dbReference type="InterPro" id="IPR034825">
    <property type="entry name" value="CID8-like_RRM2"/>
</dbReference>
<evidence type="ECO:0000259" key="7">
    <source>
        <dbReference type="PROSITE" id="PS50102"/>
    </source>
</evidence>
<keyword evidence="9" id="KW-1185">Reference proteome</keyword>
<feature type="region of interest" description="Disordered" evidence="6">
    <location>
        <begin position="1"/>
        <end position="58"/>
    </location>
</feature>
<dbReference type="PROSITE" id="PS50102">
    <property type="entry name" value="RRM"/>
    <property type="match status" value="2"/>
</dbReference>
<dbReference type="CDD" id="cd12459">
    <property type="entry name" value="RRM1_CID8_like"/>
    <property type="match status" value="1"/>
</dbReference>
<evidence type="ECO:0000313" key="9">
    <source>
        <dbReference type="Proteomes" id="UP001497480"/>
    </source>
</evidence>
<protein>
    <recommendedName>
        <fullName evidence="7">RRM domain-containing protein</fullName>
    </recommendedName>
</protein>
<accession>A0AAV1W882</accession>
<evidence type="ECO:0000256" key="4">
    <source>
        <dbReference type="ARBA" id="ARBA00023242"/>
    </source>
</evidence>
<keyword evidence="2" id="KW-0677">Repeat</keyword>
<evidence type="ECO:0000256" key="2">
    <source>
        <dbReference type="ARBA" id="ARBA00022737"/>
    </source>
</evidence>
<dbReference type="InterPro" id="IPR009818">
    <property type="entry name" value="PAM2_motif"/>
</dbReference>
<dbReference type="FunFam" id="3.30.70.330:FF:000665">
    <property type="entry name" value="Polyadenylate-binding protein-interacting protein 10"/>
    <property type="match status" value="1"/>
</dbReference>
<dbReference type="CDD" id="cd12460">
    <property type="entry name" value="RRM2_CID8_like"/>
    <property type="match status" value="1"/>
</dbReference>
<dbReference type="Proteomes" id="UP001497480">
    <property type="component" value="Unassembled WGS sequence"/>
</dbReference>
<dbReference type="AlphaFoldDB" id="A0AAV1W882"/>
<dbReference type="SMART" id="SM00360">
    <property type="entry name" value="RRM"/>
    <property type="match status" value="2"/>
</dbReference>
<dbReference type="InterPro" id="IPR012677">
    <property type="entry name" value="Nucleotide-bd_a/b_plait_sf"/>
</dbReference>
<feature type="compositionally biased region" description="Polar residues" evidence="6">
    <location>
        <begin position="37"/>
        <end position="50"/>
    </location>
</feature>
<evidence type="ECO:0000313" key="8">
    <source>
        <dbReference type="EMBL" id="CAL0305392.1"/>
    </source>
</evidence>
<dbReference type="GO" id="GO:0005634">
    <property type="term" value="C:nucleus"/>
    <property type="evidence" value="ECO:0007669"/>
    <property type="project" value="UniProtKB-SubCell"/>
</dbReference>
<dbReference type="PANTHER" id="PTHR32343:SF79">
    <property type="entry name" value="CTC-INTERACTING DOMAIN PROTEIN"/>
    <property type="match status" value="1"/>
</dbReference>
<dbReference type="SUPFAM" id="SSF54928">
    <property type="entry name" value="RNA-binding domain, RBD"/>
    <property type="match status" value="2"/>
</dbReference>
<keyword evidence="3 5" id="KW-0694">RNA-binding</keyword>
<comment type="caution">
    <text evidence="8">The sequence shown here is derived from an EMBL/GenBank/DDBJ whole genome shotgun (WGS) entry which is preliminary data.</text>
</comment>
<reference evidence="8 9" key="1">
    <citation type="submission" date="2024-03" db="EMBL/GenBank/DDBJ databases">
        <authorList>
            <person name="Martinez-Hernandez J."/>
        </authorList>
    </citation>
    <scope>NUCLEOTIDE SEQUENCE [LARGE SCALE GENOMIC DNA]</scope>
</reference>
<proteinExistence type="predicted"/>
<evidence type="ECO:0000256" key="6">
    <source>
        <dbReference type="SAM" id="MobiDB-lite"/>
    </source>
</evidence>
<evidence type="ECO:0000256" key="5">
    <source>
        <dbReference type="PROSITE-ProRule" id="PRU00176"/>
    </source>
</evidence>
<dbReference type="Pfam" id="PF00076">
    <property type="entry name" value="RRM_1"/>
    <property type="match status" value="2"/>
</dbReference>
<dbReference type="PANTHER" id="PTHR32343">
    <property type="entry name" value="SERINE/ARGININE-RICH SPLICING FACTOR"/>
    <property type="match status" value="1"/>
</dbReference>
<organism evidence="8 9">
    <name type="scientific">Lupinus luteus</name>
    <name type="common">European yellow lupine</name>
    <dbReference type="NCBI Taxonomy" id="3873"/>
    <lineage>
        <taxon>Eukaryota</taxon>
        <taxon>Viridiplantae</taxon>
        <taxon>Streptophyta</taxon>
        <taxon>Embryophyta</taxon>
        <taxon>Tracheophyta</taxon>
        <taxon>Spermatophyta</taxon>
        <taxon>Magnoliopsida</taxon>
        <taxon>eudicotyledons</taxon>
        <taxon>Gunneridae</taxon>
        <taxon>Pentapetalae</taxon>
        <taxon>rosids</taxon>
        <taxon>fabids</taxon>
        <taxon>Fabales</taxon>
        <taxon>Fabaceae</taxon>
        <taxon>Papilionoideae</taxon>
        <taxon>50 kb inversion clade</taxon>
        <taxon>genistoids sensu lato</taxon>
        <taxon>core genistoids</taxon>
        <taxon>Genisteae</taxon>
        <taxon>Lupinus</taxon>
    </lineage>
</organism>